<feature type="domain" description="N-acetyltransferase" evidence="5">
    <location>
        <begin position="11"/>
        <end position="180"/>
    </location>
</feature>
<dbReference type="EMBL" id="RPFW01000001">
    <property type="protein sequence ID" value="TVZ07268.1"/>
    <property type="molecule type" value="Genomic_DNA"/>
</dbReference>
<keyword evidence="3 6" id="KW-0808">Transferase</keyword>
<name>A0A6P2C7I0_9ACTN</name>
<evidence type="ECO:0000313" key="7">
    <source>
        <dbReference type="Proteomes" id="UP000460272"/>
    </source>
</evidence>
<evidence type="ECO:0000313" key="6">
    <source>
        <dbReference type="EMBL" id="TVZ07268.1"/>
    </source>
</evidence>
<dbReference type="Proteomes" id="UP000460272">
    <property type="component" value="Unassembled WGS sequence"/>
</dbReference>
<evidence type="ECO:0000259" key="5">
    <source>
        <dbReference type="PROSITE" id="PS51186"/>
    </source>
</evidence>
<comment type="caution">
    <text evidence="6">The sequence shown here is derived from an EMBL/GenBank/DDBJ whole genome shotgun (WGS) entry which is preliminary data.</text>
</comment>
<dbReference type="InterPro" id="IPR006464">
    <property type="entry name" value="AcTrfase_RimI/Ard1"/>
</dbReference>
<dbReference type="OrthoDB" id="529907at2"/>
<gene>
    <name evidence="6" type="primary">rimI</name>
    <name evidence="6" type="ORF">EAS64_08245</name>
</gene>
<evidence type="ECO:0000256" key="1">
    <source>
        <dbReference type="ARBA" id="ARBA00005395"/>
    </source>
</evidence>
<dbReference type="PANTHER" id="PTHR43420:SF44">
    <property type="entry name" value="ACETYLTRANSFERASE YPEA"/>
    <property type="match status" value="1"/>
</dbReference>
<evidence type="ECO:0000256" key="4">
    <source>
        <dbReference type="ARBA" id="ARBA00023315"/>
    </source>
</evidence>
<dbReference type="InterPro" id="IPR016181">
    <property type="entry name" value="Acyl_CoA_acyltransferase"/>
</dbReference>
<dbReference type="PROSITE" id="PS51186">
    <property type="entry name" value="GNAT"/>
    <property type="match status" value="1"/>
</dbReference>
<evidence type="ECO:0000256" key="2">
    <source>
        <dbReference type="ARBA" id="ARBA00022490"/>
    </source>
</evidence>
<protein>
    <submittedName>
        <fullName evidence="6">Ribosomal-protein-alanine N-acetyltransferase</fullName>
    </submittedName>
</protein>
<dbReference type="NCBIfam" id="TIGR01575">
    <property type="entry name" value="rimI"/>
    <property type="match status" value="1"/>
</dbReference>
<keyword evidence="7" id="KW-1185">Reference proteome</keyword>
<evidence type="ECO:0000256" key="3">
    <source>
        <dbReference type="ARBA" id="ARBA00022679"/>
    </source>
</evidence>
<dbReference type="PANTHER" id="PTHR43420">
    <property type="entry name" value="ACETYLTRANSFERASE"/>
    <property type="match status" value="1"/>
</dbReference>
<dbReference type="SUPFAM" id="SSF55729">
    <property type="entry name" value="Acyl-CoA N-acyltransferases (Nat)"/>
    <property type="match status" value="1"/>
</dbReference>
<dbReference type="Gene3D" id="3.40.630.30">
    <property type="match status" value="1"/>
</dbReference>
<reference evidence="6 7" key="1">
    <citation type="submission" date="2018-11" db="EMBL/GenBank/DDBJ databases">
        <title>Trebonia kvetii gen.nov., sp.nov., a novel acidophilic actinobacterium, and proposal of the new actinobacterial family Treboniaceae fam. nov.</title>
        <authorList>
            <person name="Rapoport D."/>
            <person name="Sagova-Mareckova M."/>
            <person name="Sedlacek I."/>
            <person name="Provaznik J."/>
            <person name="Kralova S."/>
            <person name="Pavlinic D."/>
            <person name="Benes V."/>
            <person name="Kopecky J."/>
        </authorList>
    </citation>
    <scope>NUCLEOTIDE SEQUENCE [LARGE SCALE GENOMIC DNA]</scope>
    <source>
        <strain evidence="6 7">15Tr583</strain>
    </source>
</reference>
<dbReference type="GO" id="GO:0008080">
    <property type="term" value="F:N-acetyltransferase activity"/>
    <property type="evidence" value="ECO:0007669"/>
    <property type="project" value="InterPro"/>
</dbReference>
<keyword evidence="2" id="KW-0963">Cytoplasm</keyword>
<dbReference type="InterPro" id="IPR000182">
    <property type="entry name" value="GNAT_dom"/>
</dbReference>
<organism evidence="6 7">
    <name type="scientific">Trebonia kvetii</name>
    <dbReference type="NCBI Taxonomy" id="2480626"/>
    <lineage>
        <taxon>Bacteria</taxon>
        <taxon>Bacillati</taxon>
        <taxon>Actinomycetota</taxon>
        <taxon>Actinomycetes</taxon>
        <taxon>Streptosporangiales</taxon>
        <taxon>Treboniaceae</taxon>
        <taxon>Trebonia</taxon>
    </lineage>
</organism>
<comment type="similarity">
    <text evidence="1">Belongs to the acetyltransferase family. RimI subfamily.</text>
</comment>
<dbReference type="RefSeq" id="WP_145852050.1">
    <property type="nucleotide sequence ID" value="NZ_RPFW01000001.1"/>
</dbReference>
<sequence>MTSTPGNAAGTRLRALEQADLVDVLALEHELFPEDPWTAEMFAGEIAQPPESRLYLLAEADAGDGGVESKESVSGRGAPGGTAMAGYAGMMFLPDGTQADVLTIAVRAAFWGRGIGSALLGALLAAARDRGCAEVFLEVRADNPRARGLYLRRGFEEIGVRRGYYQPSGTDAIVMRKDLHP</sequence>
<dbReference type="InterPro" id="IPR050680">
    <property type="entry name" value="YpeA/RimI_acetyltransf"/>
</dbReference>
<dbReference type="Pfam" id="PF00583">
    <property type="entry name" value="Acetyltransf_1"/>
    <property type="match status" value="1"/>
</dbReference>
<accession>A0A6P2C7I0</accession>
<dbReference type="AlphaFoldDB" id="A0A6P2C7I0"/>
<proteinExistence type="inferred from homology"/>
<keyword evidence="4" id="KW-0012">Acyltransferase</keyword>